<name>A0A420J179_9PEZI</name>
<accession>A0A420J179</accession>
<reference evidence="2 3" key="1">
    <citation type="journal article" date="2018" name="BMC Genomics">
        <title>Comparative genome analyses reveal sequence features reflecting distinct modes of host-adaptation between dicot and monocot powdery mildew.</title>
        <authorList>
            <person name="Wu Y."/>
            <person name="Ma X."/>
            <person name="Pan Z."/>
            <person name="Kale S.D."/>
            <person name="Song Y."/>
            <person name="King H."/>
            <person name="Zhang Q."/>
            <person name="Presley C."/>
            <person name="Deng X."/>
            <person name="Wei C.I."/>
            <person name="Xiao S."/>
        </authorList>
    </citation>
    <scope>NUCLEOTIDE SEQUENCE [LARGE SCALE GENOMIC DNA]</scope>
    <source>
        <strain evidence="2">UMSG1</strain>
    </source>
</reference>
<keyword evidence="1" id="KW-0812">Transmembrane</keyword>
<evidence type="ECO:0000313" key="3">
    <source>
        <dbReference type="Proteomes" id="UP000285326"/>
    </source>
</evidence>
<evidence type="ECO:0000256" key="1">
    <source>
        <dbReference type="SAM" id="Phobius"/>
    </source>
</evidence>
<dbReference type="AlphaFoldDB" id="A0A420J179"/>
<keyword evidence="1" id="KW-1133">Transmembrane helix</keyword>
<protein>
    <submittedName>
        <fullName evidence="2">Uncharacterized protein</fullName>
    </submittedName>
</protein>
<organism evidence="2 3">
    <name type="scientific">Golovinomyces cichoracearum</name>
    <dbReference type="NCBI Taxonomy" id="62708"/>
    <lineage>
        <taxon>Eukaryota</taxon>
        <taxon>Fungi</taxon>
        <taxon>Dikarya</taxon>
        <taxon>Ascomycota</taxon>
        <taxon>Pezizomycotina</taxon>
        <taxon>Leotiomycetes</taxon>
        <taxon>Erysiphales</taxon>
        <taxon>Erysiphaceae</taxon>
        <taxon>Golovinomyces</taxon>
    </lineage>
</organism>
<sequence>MTDIYSQEDPTKRVNDVNRIARHDIGRPICVLVIHTGLLISLQGHFYIVS</sequence>
<evidence type="ECO:0000313" key="2">
    <source>
        <dbReference type="EMBL" id="RKF80550.1"/>
    </source>
</evidence>
<feature type="transmembrane region" description="Helical" evidence="1">
    <location>
        <begin position="29"/>
        <end position="48"/>
    </location>
</feature>
<dbReference type="Proteomes" id="UP000285326">
    <property type="component" value="Unassembled WGS sequence"/>
</dbReference>
<gene>
    <name evidence="2" type="ORF">GcM1_192037</name>
</gene>
<keyword evidence="1" id="KW-0472">Membrane</keyword>
<comment type="caution">
    <text evidence="2">The sequence shown here is derived from an EMBL/GenBank/DDBJ whole genome shotgun (WGS) entry which is preliminary data.</text>
</comment>
<proteinExistence type="predicted"/>
<dbReference type="EMBL" id="MCBS01019212">
    <property type="protein sequence ID" value="RKF80550.1"/>
    <property type="molecule type" value="Genomic_DNA"/>
</dbReference>